<reference evidence="3" key="1">
    <citation type="submission" date="2017-03" db="EMBL/GenBank/DDBJ databases">
        <title>Full genome sequence of a non-lethal Shewanella isolate that potentiates virulence of Vibio parahaemolyticus causing acute hepatopancreatic necrosis disease (AHPND) in shrimp.</title>
        <authorList>
            <person name="Prachumwat A."/>
            <person name="Sritunyalucksana K."/>
        </authorList>
    </citation>
    <scope>NUCLEOTIDE SEQUENCE [LARGE SCALE GENOMIC DNA]</scope>
    <source>
        <strain evidence="3">TH2012</strain>
    </source>
</reference>
<keyword evidence="1" id="KW-1133">Transmembrane helix</keyword>
<dbReference type="RefSeq" id="WP_126166460.1">
    <property type="nucleotide sequence ID" value="NZ_CP020373.1"/>
</dbReference>
<gene>
    <name evidence="2" type="ORF">STH12_00913</name>
</gene>
<protein>
    <recommendedName>
        <fullName evidence="4">Tripartite ATP-independent periplasmic transporter, DctQ component</fullName>
    </recommendedName>
</protein>
<sequence length="168" mass="18213">MKVIEVVSVAIRIFGLLLFVVTLRDAPQLLAAIADLGLEANTPSVYIQWGMVASCILASAFMMKFPGVISRLLVTPSNSSSPLLEENGQAIQIAGITIVGVYILTWAIPDFLYNGLILWVVSGYETPPKEYISETKLREFVTVIEIAIGLYLALGAKGLTTVLNKLRA</sequence>
<proteinExistence type="predicted"/>
<evidence type="ECO:0000313" key="2">
    <source>
        <dbReference type="EMBL" id="AZQ10049.1"/>
    </source>
</evidence>
<feature type="transmembrane region" description="Helical" evidence="1">
    <location>
        <begin position="140"/>
        <end position="163"/>
    </location>
</feature>
<evidence type="ECO:0000313" key="3">
    <source>
        <dbReference type="Proteomes" id="UP000278437"/>
    </source>
</evidence>
<keyword evidence="1" id="KW-0812">Transmembrane</keyword>
<organism evidence="2 3">
    <name type="scientific">Shewanella khirikhana</name>
    <dbReference type="NCBI Taxonomy" id="1965282"/>
    <lineage>
        <taxon>Bacteria</taxon>
        <taxon>Pseudomonadati</taxon>
        <taxon>Pseudomonadota</taxon>
        <taxon>Gammaproteobacteria</taxon>
        <taxon>Alteromonadales</taxon>
        <taxon>Shewanellaceae</taxon>
        <taxon>Shewanella</taxon>
    </lineage>
</organism>
<evidence type="ECO:0000256" key="1">
    <source>
        <dbReference type="SAM" id="Phobius"/>
    </source>
</evidence>
<evidence type="ECO:0008006" key="4">
    <source>
        <dbReference type="Google" id="ProtNLM"/>
    </source>
</evidence>
<dbReference type="Proteomes" id="UP000278437">
    <property type="component" value="Chromosome"/>
</dbReference>
<dbReference type="EMBL" id="CP020373">
    <property type="protein sequence ID" value="AZQ10049.1"/>
    <property type="molecule type" value="Genomic_DNA"/>
</dbReference>
<keyword evidence="1" id="KW-0472">Membrane</keyword>
<accession>A0ABM7D105</accession>
<keyword evidence="3" id="KW-1185">Reference proteome</keyword>
<feature type="transmembrane region" description="Helical" evidence="1">
    <location>
        <begin position="47"/>
        <end position="69"/>
    </location>
</feature>
<name>A0ABM7D105_9GAMM</name>